<dbReference type="InterPro" id="IPR006911">
    <property type="entry name" value="ARM-rpt_dom"/>
</dbReference>
<feature type="transmembrane region" description="Helical" evidence="10">
    <location>
        <begin position="6"/>
        <end position="27"/>
    </location>
</feature>
<dbReference type="Pfam" id="PF04826">
    <property type="entry name" value="Arm_2"/>
    <property type="match status" value="1"/>
</dbReference>
<feature type="compositionally biased region" description="Polar residues" evidence="9">
    <location>
        <begin position="262"/>
        <end position="275"/>
    </location>
</feature>
<comment type="caution">
    <text evidence="12">The sequence shown here is derived from an EMBL/GenBank/DDBJ whole genome shotgun (WGS) entry which is preliminary data.</text>
</comment>
<feature type="domain" description="Armadillo repeat-containing" evidence="11">
    <location>
        <begin position="330"/>
        <end position="534"/>
    </location>
</feature>
<evidence type="ECO:0000256" key="6">
    <source>
        <dbReference type="ARBA" id="ARBA00022989"/>
    </source>
</evidence>
<keyword evidence="4 10" id="KW-0812">Transmembrane</keyword>
<evidence type="ECO:0000259" key="11">
    <source>
        <dbReference type="Pfam" id="PF04826"/>
    </source>
</evidence>
<sequence length="596" mass="64903">MVSTLTTRAVTGGVVVSVVVAALYLLLRKKGNGGNQETDDGTEQVNGNSEKDDTGEGGGGGGRGTKESHMSDSLQTSTHSSMTHSFEVIDTEDVNKSQNNSGGDSQSDVISKQLHSTSKSKSGDEGDGKMKREPTTKPSHVTGVKIDAKTKTHSQKKSTNLENEEGKSEVQTSHHSEMKDSHKEGKVQKDGKKEKGGLSEVTENMQASIAVALNTTQLKSNVQSENKADMNGTNNHSNESGSSIIGEIDRKENVLHQDSKSRSQITKTETKVSSSEPEKRSFVQTNGGDSTSHPEQNHVQQQMPYEKFSQEDRTVAILVSQNSPGVVSSQNAEVLVSLLSHPDPQLKMAALTGINKCSSFTRNQNLLREHGCLHKLSDLLKQEAMSLKSANQKFVSNLALAVNNLSANEQNQKELKDCVPTLVDIALEDETGESICLSSLQALTNLSVTSDHHGHYTRVIQKLYDYVEKAEPGIKLQAAKVLVNLSCNPDLIPHMLAAKAPSCLLDLLRTGTDENMLLRWTTLLANILSTVKEHNLSLASLPPDDKAPSPETMYSALYGTNSTTQIKSKVFLLCRHRNENIKHEATRIYHIYQTAK</sequence>
<evidence type="ECO:0000256" key="1">
    <source>
        <dbReference type="ARBA" id="ARBA00004167"/>
    </source>
</evidence>
<evidence type="ECO:0000256" key="4">
    <source>
        <dbReference type="ARBA" id="ARBA00022692"/>
    </source>
</evidence>
<evidence type="ECO:0000256" key="8">
    <source>
        <dbReference type="ARBA" id="ARBA00023136"/>
    </source>
</evidence>
<dbReference type="PANTHER" id="PTHR15712:SF23">
    <property type="entry name" value="ARMADILLO REPEAT CONTAINING 10"/>
    <property type="match status" value="1"/>
</dbReference>
<feature type="compositionally biased region" description="Polar residues" evidence="9">
    <location>
        <begin position="223"/>
        <end position="238"/>
    </location>
</feature>
<feature type="compositionally biased region" description="Polar residues" evidence="9">
    <location>
        <begin position="71"/>
        <end position="84"/>
    </location>
</feature>
<evidence type="ECO:0000256" key="10">
    <source>
        <dbReference type="SAM" id="Phobius"/>
    </source>
</evidence>
<name>A0AA88YBV0_PINIB</name>
<evidence type="ECO:0000256" key="9">
    <source>
        <dbReference type="SAM" id="MobiDB-lite"/>
    </source>
</evidence>
<evidence type="ECO:0000256" key="7">
    <source>
        <dbReference type="ARBA" id="ARBA00023128"/>
    </source>
</evidence>
<dbReference type="Proteomes" id="UP001186944">
    <property type="component" value="Unassembled WGS sequence"/>
</dbReference>
<keyword evidence="13" id="KW-1185">Reference proteome</keyword>
<keyword evidence="8 10" id="KW-0472">Membrane</keyword>
<evidence type="ECO:0000313" key="12">
    <source>
        <dbReference type="EMBL" id="KAK3102412.1"/>
    </source>
</evidence>
<protein>
    <recommendedName>
        <fullName evidence="11">Armadillo repeat-containing domain-containing protein</fullName>
    </recommendedName>
</protein>
<evidence type="ECO:0000256" key="2">
    <source>
        <dbReference type="ARBA" id="ARBA00004325"/>
    </source>
</evidence>
<feature type="compositionally biased region" description="Polar residues" evidence="9">
    <location>
        <begin position="282"/>
        <end position="300"/>
    </location>
</feature>
<keyword evidence="6 10" id="KW-1133">Transmembrane helix</keyword>
<dbReference type="SMART" id="SM00185">
    <property type="entry name" value="ARM"/>
    <property type="match status" value="3"/>
</dbReference>
<dbReference type="InterPro" id="IPR011989">
    <property type="entry name" value="ARM-like"/>
</dbReference>
<comment type="similarity">
    <text evidence="3">Belongs to the eutherian X-chromosome-specific Armcx family.</text>
</comment>
<dbReference type="PANTHER" id="PTHR15712">
    <property type="entry name" value="ARMADILLO REPEAT CONTAINING PROTEIN"/>
    <property type="match status" value="1"/>
</dbReference>
<dbReference type="Gene3D" id="1.25.10.10">
    <property type="entry name" value="Leucine-rich Repeat Variant"/>
    <property type="match status" value="1"/>
</dbReference>
<evidence type="ECO:0000256" key="3">
    <source>
        <dbReference type="ARBA" id="ARBA00010553"/>
    </source>
</evidence>
<feature type="region of interest" description="Disordered" evidence="9">
    <location>
        <begin position="223"/>
        <end position="300"/>
    </location>
</feature>
<dbReference type="AlphaFoldDB" id="A0AA88YBV0"/>
<organism evidence="12 13">
    <name type="scientific">Pinctada imbricata</name>
    <name type="common">Atlantic pearl-oyster</name>
    <name type="synonym">Pinctada martensii</name>
    <dbReference type="NCBI Taxonomy" id="66713"/>
    <lineage>
        <taxon>Eukaryota</taxon>
        <taxon>Metazoa</taxon>
        <taxon>Spiralia</taxon>
        <taxon>Lophotrochozoa</taxon>
        <taxon>Mollusca</taxon>
        <taxon>Bivalvia</taxon>
        <taxon>Autobranchia</taxon>
        <taxon>Pteriomorphia</taxon>
        <taxon>Pterioida</taxon>
        <taxon>Pterioidea</taxon>
        <taxon>Pteriidae</taxon>
        <taxon>Pinctada</taxon>
    </lineage>
</organism>
<feature type="compositionally biased region" description="Basic and acidic residues" evidence="9">
    <location>
        <begin position="247"/>
        <end position="261"/>
    </location>
</feature>
<feature type="compositionally biased region" description="Basic and acidic residues" evidence="9">
    <location>
        <begin position="164"/>
        <end position="197"/>
    </location>
</feature>
<dbReference type="InterPro" id="IPR051303">
    <property type="entry name" value="Armcx_regulator"/>
</dbReference>
<gene>
    <name evidence="12" type="ORF">FSP39_011229</name>
</gene>
<evidence type="ECO:0000313" key="13">
    <source>
        <dbReference type="Proteomes" id="UP001186944"/>
    </source>
</evidence>
<comment type="subcellular location">
    <subcellularLocation>
        <location evidence="1">Membrane</location>
        <topology evidence="1">Single-pass membrane protein</topology>
    </subcellularLocation>
    <subcellularLocation>
        <location evidence="2">Mitochondrion membrane</location>
    </subcellularLocation>
</comment>
<proteinExistence type="inferred from homology"/>
<dbReference type="InterPro" id="IPR016024">
    <property type="entry name" value="ARM-type_fold"/>
</dbReference>
<reference evidence="12" key="1">
    <citation type="submission" date="2019-08" db="EMBL/GenBank/DDBJ databases">
        <title>The improved chromosome-level genome for the pearl oyster Pinctada fucata martensii using PacBio sequencing and Hi-C.</title>
        <authorList>
            <person name="Zheng Z."/>
        </authorList>
    </citation>
    <scope>NUCLEOTIDE SEQUENCE</scope>
    <source>
        <strain evidence="12">ZZ-2019</strain>
        <tissue evidence="12">Adductor muscle</tissue>
    </source>
</reference>
<feature type="compositionally biased region" description="Basic and acidic residues" evidence="9">
    <location>
        <begin position="121"/>
        <end position="135"/>
    </location>
</feature>
<dbReference type="InterPro" id="IPR000225">
    <property type="entry name" value="Armadillo"/>
</dbReference>
<dbReference type="EMBL" id="VSWD01000005">
    <property type="protein sequence ID" value="KAK3102412.1"/>
    <property type="molecule type" value="Genomic_DNA"/>
</dbReference>
<feature type="region of interest" description="Disordered" evidence="9">
    <location>
        <begin position="31"/>
        <end position="202"/>
    </location>
</feature>
<accession>A0AA88YBV0</accession>
<dbReference type="SUPFAM" id="SSF48371">
    <property type="entry name" value="ARM repeat"/>
    <property type="match status" value="1"/>
</dbReference>
<evidence type="ECO:0000256" key="5">
    <source>
        <dbReference type="ARBA" id="ARBA00022968"/>
    </source>
</evidence>
<feature type="compositionally biased region" description="Polar residues" evidence="9">
    <location>
        <begin position="96"/>
        <end position="120"/>
    </location>
</feature>
<keyword evidence="7" id="KW-0496">Mitochondrion</keyword>
<dbReference type="GO" id="GO:0031966">
    <property type="term" value="C:mitochondrial membrane"/>
    <property type="evidence" value="ECO:0007669"/>
    <property type="project" value="UniProtKB-SubCell"/>
</dbReference>
<keyword evidence="5" id="KW-0735">Signal-anchor</keyword>